<proteinExistence type="predicted"/>
<evidence type="ECO:0000313" key="2">
    <source>
        <dbReference type="EMBL" id="TQF68311.1"/>
    </source>
</evidence>
<dbReference type="Pfam" id="PF21780">
    <property type="entry name" value="DUF6875"/>
    <property type="match status" value="1"/>
</dbReference>
<keyword evidence="3" id="KW-1185">Reference proteome</keyword>
<dbReference type="OrthoDB" id="8420726at2"/>
<evidence type="ECO:0000313" key="3">
    <source>
        <dbReference type="Proteomes" id="UP000316256"/>
    </source>
</evidence>
<reference evidence="2 3" key="1">
    <citation type="submission" date="2019-06" db="EMBL/GenBank/DDBJ databases">
        <title>Rhodococcus spaelei sp. nov., isolated from a cave.</title>
        <authorList>
            <person name="Lee S.D."/>
        </authorList>
    </citation>
    <scope>NUCLEOTIDE SEQUENCE [LARGE SCALE GENOMIC DNA]</scope>
    <source>
        <strain evidence="2 3">C9-5</strain>
    </source>
</reference>
<accession>A0A541B7K9</accession>
<feature type="domain" description="DUF6875" evidence="1">
    <location>
        <begin position="34"/>
        <end position="203"/>
    </location>
</feature>
<sequence length="234" mass="26310">MTRAHLTGPRSGTDWISLFDDEGRPVRRDRDAAALTRWVIDYLIEPHEELGRGGPVCPFVKQSVVHGTFWAGFVPGVALTVDQMSPVIADALHTYLELPDGNHDSSPHTLVTVFPSLGDGHTVEVVHAAFKSRFVEKGLMLGQFYPGCRQSGLWNKDFHALDAPLPMLVVRKMMSTDYPFLVGRREWLFSYFSHFAPVLPVRLRWAMAERMQLDADSAKAIADLRMHGIDEQAR</sequence>
<dbReference type="EMBL" id="VIGH01000006">
    <property type="protein sequence ID" value="TQF68311.1"/>
    <property type="molecule type" value="Genomic_DNA"/>
</dbReference>
<evidence type="ECO:0000259" key="1">
    <source>
        <dbReference type="Pfam" id="PF21780"/>
    </source>
</evidence>
<dbReference type="InterPro" id="IPR049240">
    <property type="entry name" value="DUF6875"/>
</dbReference>
<dbReference type="AlphaFoldDB" id="A0A541B7K9"/>
<gene>
    <name evidence="2" type="ORF">FK531_14530</name>
</gene>
<comment type="caution">
    <text evidence="2">The sequence shown here is derived from an EMBL/GenBank/DDBJ whole genome shotgun (WGS) entry which is preliminary data.</text>
</comment>
<dbReference type="Proteomes" id="UP000316256">
    <property type="component" value="Unassembled WGS sequence"/>
</dbReference>
<protein>
    <recommendedName>
        <fullName evidence="1">DUF6875 domain-containing protein</fullName>
    </recommendedName>
</protein>
<name>A0A541B7K9_9NOCA</name>
<dbReference type="RefSeq" id="WP_142100498.1">
    <property type="nucleotide sequence ID" value="NZ_VIGH01000006.1"/>
</dbReference>
<organism evidence="2 3">
    <name type="scientific">Rhodococcus spelaei</name>
    <dbReference type="NCBI Taxonomy" id="2546320"/>
    <lineage>
        <taxon>Bacteria</taxon>
        <taxon>Bacillati</taxon>
        <taxon>Actinomycetota</taxon>
        <taxon>Actinomycetes</taxon>
        <taxon>Mycobacteriales</taxon>
        <taxon>Nocardiaceae</taxon>
        <taxon>Rhodococcus</taxon>
    </lineage>
</organism>